<reference evidence="3 4" key="1">
    <citation type="submission" date="2018-07" db="EMBL/GenBank/DDBJ databases">
        <title>Genomic Encyclopedia of Type Strains, Phase III (KMG-III): the genomes of soil and plant-associated and newly described type strains.</title>
        <authorList>
            <person name="Whitman W."/>
        </authorList>
    </citation>
    <scope>NUCLEOTIDE SEQUENCE [LARGE SCALE GENOMIC DNA]</scope>
    <source>
        <strain evidence="3 4">CECT 8333</strain>
    </source>
</reference>
<comment type="caution">
    <text evidence="3">The sequence shown here is derived from an EMBL/GenBank/DDBJ whole genome shotgun (WGS) entry which is preliminary data.</text>
</comment>
<evidence type="ECO:0000256" key="1">
    <source>
        <dbReference type="SAM" id="MobiDB-lite"/>
    </source>
</evidence>
<feature type="compositionally biased region" description="Polar residues" evidence="1">
    <location>
        <begin position="28"/>
        <end position="40"/>
    </location>
</feature>
<evidence type="ECO:0000256" key="2">
    <source>
        <dbReference type="SAM" id="SignalP"/>
    </source>
</evidence>
<dbReference type="RefSeq" id="WP_114497628.1">
    <property type="nucleotide sequence ID" value="NZ_QPJW01000007.1"/>
</dbReference>
<feature type="chain" id="PRO_5038568355" evidence="2">
    <location>
        <begin position="20"/>
        <end position="226"/>
    </location>
</feature>
<dbReference type="EMBL" id="QPJW01000007">
    <property type="protein sequence ID" value="RCX18116.1"/>
    <property type="molecule type" value="Genomic_DNA"/>
</dbReference>
<organism evidence="3 4">
    <name type="scientific">Fontibacillus phaseoli</name>
    <dbReference type="NCBI Taxonomy" id="1416533"/>
    <lineage>
        <taxon>Bacteria</taxon>
        <taxon>Bacillati</taxon>
        <taxon>Bacillota</taxon>
        <taxon>Bacilli</taxon>
        <taxon>Bacillales</taxon>
        <taxon>Paenibacillaceae</taxon>
        <taxon>Fontibacillus</taxon>
    </lineage>
</organism>
<keyword evidence="4" id="KW-1185">Reference proteome</keyword>
<dbReference type="OrthoDB" id="2085435at2"/>
<sequence>MRVKQIAVVLLASSLLLSACGNHKDSESSTYAESGNNPKTNSREIIDKGDLNDLSGSLNGSQMQPDGSGSAPDGGTTSETDSSEGDPPLDKEMKGTAGQLYSLAFHAMFEMDEGLNSDMKYIAIDFSEMTQLTEQDKTYILASFDSYGVEVRDAAFDELKQEEGFKDKMVLEGILLQVKKVDVSEAAAVIEGSKYRAGNGAVGTKITLKLEDGSWSVSDAGTTWIS</sequence>
<gene>
    <name evidence="3" type="ORF">DFP94_10770</name>
</gene>
<feature type="compositionally biased region" description="Polar residues" evidence="1">
    <location>
        <begin position="54"/>
        <end position="67"/>
    </location>
</feature>
<evidence type="ECO:0000313" key="3">
    <source>
        <dbReference type="EMBL" id="RCX18116.1"/>
    </source>
</evidence>
<feature type="compositionally biased region" description="Basic and acidic residues" evidence="1">
    <location>
        <begin position="41"/>
        <end position="51"/>
    </location>
</feature>
<name>A0A369BC12_9BACL</name>
<proteinExistence type="predicted"/>
<accession>A0A369BC12</accession>
<protein>
    <submittedName>
        <fullName evidence="3">Uncharacterized protein</fullName>
    </submittedName>
</protein>
<dbReference type="AlphaFoldDB" id="A0A369BC12"/>
<feature type="signal peptide" evidence="2">
    <location>
        <begin position="1"/>
        <end position="19"/>
    </location>
</feature>
<dbReference type="Proteomes" id="UP000253090">
    <property type="component" value="Unassembled WGS sequence"/>
</dbReference>
<feature type="region of interest" description="Disordered" evidence="1">
    <location>
        <begin position="22"/>
        <end position="93"/>
    </location>
</feature>
<keyword evidence="2" id="KW-0732">Signal</keyword>
<evidence type="ECO:0000313" key="4">
    <source>
        <dbReference type="Proteomes" id="UP000253090"/>
    </source>
</evidence>
<dbReference type="PROSITE" id="PS51257">
    <property type="entry name" value="PROKAR_LIPOPROTEIN"/>
    <property type="match status" value="1"/>
</dbReference>